<dbReference type="NCBIfam" id="TIGR01877">
    <property type="entry name" value="cas_cas6"/>
    <property type="match status" value="1"/>
</dbReference>
<evidence type="ECO:0000256" key="4">
    <source>
        <dbReference type="ARBA" id="ARBA00023118"/>
    </source>
</evidence>
<evidence type="ECO:0000256" key="3">
    <source>
        <dbReference type="ARBA" id="ARBA00022801"/>
    </source>
</evidence>
<comment type="caution">
    <text evidence="6">The sequence shown here is derived from an EMBL/GenBank/DDBJ whole genome shotgun (WGS) entry which is preliminary data.</text>
</comment>
<dbReference type="CDD" id="cd21141">
    <property type="entry name" value="Cas6_III-like"/>
    <property type="match status" value="1"/>
</dbReference>
<keyword evidence="4" id="KW-0051">Antiviral defense</keyword>
<dbReference type="AlphaFoldDB" id="A0A329UQ51"/>
<reference evidence="6 7" key="1">
    <citation type="submission" date="2018-02" db="EMBL/GenBank/DDBJ databases">
        <title>Complete genome sequencing of Faecalibacterium prausnitzii strains isolated from the human gut.</title>
        <authorList>
            <person name="Fitzgerald B.C."/>
            <person name="Shkoporov A.N."/>
            <person name="Ross P.R."/>
            <person name="Hill C."/>
        </authorList>
    </citation>
    <scope>NUCLEOTIDE SEQUENCE [LARGE SCALE GENOMIC DNA]</scope>
    <source>
        <strain evidence="6 7">APC924/119</strain>
    </source>
</reference>
<keyword evidence="1" id="KW-0540">Nuclease</keyword>
<name>A0A329UQ51_9FIRM</name>
<dbReference type="InterPro" id="IPR010156">
    <property type="entry name" value="CRISPR-assoc_prot_Cas6"/>
</dbReference>
<dbReference type="GO" id="GO:0016788">
    <property type="term" value="F:hydrolase activity, acting on ester bonds"/>
    <property type="evidence" value="ECO:0007669"/>
    <property type="project" value="InterPro"/>
</dbReference>
<evidence type="ECO:0000256" key="2">
    <source>
        <dbReference type="ARBA" id="ARBA00022759"/>
    </source>
</evidence>
<dbReference type="InterPro" id="IPR019267">
    <property type="entry name" value="CRISPR-assoc_Cas6_C"/>
</dbReference>
<dbReference type="Proteomes" id="UP000250550">
    <property type="component" value="Unassembled WGS sequence"/>
</dbReference>
<dbReference type="Gene3D" id="3.30.70.1900">
    <property type="match status" value="1"/>
</dbReference>
<accession>A0A329UQ51</accession>
<dbReference type="RefSeq" id="WP_112121245.1">
    <property type="nucleotide sequence ID" value="NZ_PRLF01000005.1"/>
</dbReference>
<evidence type="ECO:0000259" key="5">
    <source>
        <dbReference type="Pfam" id="PF10040"/>
    </source>
</evidence>
<dbReference type="GO" id="GO:0004519">
    <property type="term" value="F:endonuclease activity"/>
    <property type="evidence" value="ECO:0007669"/>
    <property type="project" value="UniProtKB-KW"/>
</dbReference>
<keyword evidence="2" id="KW-0255">Endonuclease</keyword>
<proteinExistence type="predicted"/>
<dbReference type="EMBL" id="PRLF01000005">
    <property type="protein sequence ID" value="RAW65806.1"/>
    <property type="molecule type" value="Genomic_DNA"/>
</dbReference>
<feature type="domain" description="CRISPR-associated protein Cas6 C-terminal" evidence="5">
    <location>
        <begin position="125"/>
        <end position="239"/>
    </location>
</feature>
<keyword evidence="3" id="KW-0378">Hydrolase</keyword>
<dbReference type="GO" id="GO:0051607">
    <property type="term" value="P:defense response to virus"/>
    <property type="evidence" value="ECO:0007669"/>
    <property type="project" value="UniProtKB-KW"/>
</dbReference>
<gene>
    <name evidence="6" type="primary">cas6</name>
    <name evidence="6" type="ORF">C4N21_05325</name>
</gene>
<evidence type="ECO:0000313" key="6">
    <source>
        <dbReference type="EMBL" id="RAW65806.1"/>
    </source>
</evidence>
<organism evidence="6 7">
    <name type="scientific">Faecalibacterium prausnitzii</name>
    <dbReference type="NCBI Taxonomy" id="853"/>
    <lineage>
        <taxon>Bacteria</taxon>
        <taxon>Bacillati</taxon>
        <taxon>Bacillota</taxon>
        <taxon>Clostridia</taxon>
        <taxon>Eubacteriales</taxon>
        <taxon>Oscillospiraceae</taxon>
        <taxon>Faecalibacterium</taxon>
    </lineage>
</organism>
<evidence type="ECO:0000313" key="7">
    <source>
        <dbReference type="Proteomes" id="UP000250550"/>
    </source>
</evidence>
<sequence length="251" mass="28277">MIQQIQLVLSPPNDVRIPQSWSYRLYGWLMSQISSEFGEQMHLQGEHPIAHFLCFSPEKQSLIWTVNLLNDAARQVVFPVLESAKEIPLHELTLPVSEVRIFPAVSAEELIRSGRSHSETRAKIAFLSPCAFKQSGRYTIFPQETLLLQSLIAHWNAAFPEYALIDPDALQALQQGLHIVDYNLHTTRYLLKETRIPAFQGNVTIEARLAPPLLELWNALLSFAFHGGVGIKTTLGMGGTTTDFYKKTPVI</sequence>
<dbReference type="Pfam" id="PF10040">
    <property type="entry name" value="CRISPR_Cas6"/>
    <property type="match status" value="1"/>
</dbReference>
<evidence type="ECO:0000256" key="1">
    <source>
        <dbReference type="ARBA" id="ARBA00022722"/>
    </source>
</evidence>
<protein>
    <submittedName>
        <fullName evidence="6">CRISPR-associated endoribonuclease Cas6</fullName>
    </submittedName>
</protein>